<dbReference type="Gene3D" id="1.10.287.700">
    <property type="entry name" value="Helix hairpin bin"/>
    <property type="match status" value="1"/>
</dbReference>
<dbReference type="EMBL" id="JAJTTA010000002">
    <property type="protein sequence ID" value="MCF0040869.1"/>
    <property type="molecule type" value="Genomic_DNA"/>
</dbReference>
<dbReference type="PANTHER" id="PTHR35792:SF1">
    <property type="entry name" value="SLL0268 PROTEIN"/>
    <property type="match status" value="1"/>
</dbReference>
<dbReference type="Proteomes" id="UP001139700">
    <property type="component" value="Unassembled WGS sequence"/>
</dbReference>
<accession>A0A9X1P8Y9</accession>
<sequence length="120" mass="13263">MRSRNDYDEKESSDGGFVLGLLVGATIGAAAAMLFAPKSGVETRQQIKDLADQQKDKLRNQWEETKLKAAIAVEEGKEKLNTVAEQTKEVVDSYADKAKDTVNHLADGTKATVDKFQKRY</sequence>
<dbReference type="AlphaFoldDB" id="A0A9X1P8Y9"/>
<evidence type="ECO:0000313" key="3">
    <source>
        <dbReference type="Proteomes" id="UP001139700"/>
    </source>
</evidence>
<dbReference type="Pfam" id="PF12732">
    <property type="entry name" value="YtxH"/>
    <property type="match status" value="1"/>
</dbReference>
<feature type="transmembrane region" description="Helical" evidence="1">
    <location>
        <begin position="15"/>
        <end position="36"/>
    </location>
</feature>
<keyword evidence="1" id="KW-0472">Membrane</keyword>
<proteinExistence type="predicted"/>
<dbReference type="RefSeq" id="WP_234613370.1">
    <property type="nucleotide sequence ID" value="NZ_CP098806.1"/>
</dbReference>
<evidence type="ECO:0000256" key="1">
    <source>
        <dbReference type="SAM" id="Phobius"/>
    </source>
</evidence>
<evidence type="ECO:0000313" key="2">
    <source>
        <dbReference type="EMBL" id="MCF0040869.1"/>
    </source>
</evidence>
<comment type="caution">
    <text evidence="2">The sequence shown here is derived from an EMBL/GenBank/DDBJ whole genome shotgun (WGS) entry which is preliminary data.</text>
</comment>
<dbReference type="InterPro" id="IPR052928">
    <property type="entry name" value="Desiccation-related_membrane"/>
</dbReference>
<keyword evidence="1" id="KW-0812">Transmembrane</keyword>
<name>A0A9X1P8Y9_9BACT</name>
<organism evidence="2 3">
    <name type="scientific">Dyadobacter fanqingshengii</name>
    <dbReference type="NCBI Taxonomy" id="2906443"/>
    <lineage>
        <taxon>Bacteria</taxon>
        <taxon>Pseudomonadati</taxon>
        <taxon>Bacteroidota</taxon>
        <taxon>Cytophagia</taxon>
        <taxon>Cytophagales</taxon>
        <taxon>Spirosomataceae</taxon>
        <taxon>Dyadobacter</taxon>
    </lineage>
</organism>
<dbReference type="InterPro" id="IPR024623">
    <property type="entry name" value="YtxH"/>
</dbReference>
<protein>
    <submittedName>
        <fullName evidence="2">YtxH domain-containing protein</fullName>
    </submittedName>
</protein>
<gene>
    <name evidence="2" type="ORF">LXM24_12290</name>
</gene>
<reference evidence="2" key="1">
    <citation type="submission" date="2021-12" db="EMBL/GenBank/DDBJ databases">
        <title>Novel species in genus Dyadobacter.</title>
        <authorList>
            <person name="Ma C."/>
        </authorList>
    </citation>
    <scope>NUCLEOTIDE SEQUENCE</scope>
    <source>
        <strain evidence="2">CY399</strain>
    </source>
</reference>
<keyword evidence="1" id="KW-1133">Transmembrane helix</keyword>
<dbReference type="SUPFAM" id="SSF58113">
    <property type="entry name" value="Apolipoprotein A-I"/>
    <property type="match status" value="1"/>
</dbReference>
<dbReference type="PANTHER" id="PTHR35792">
    <property type="entry name" value="GENERAL STRESS PROTEIN"/>
    <property type="match status" value="1"/>
</dbReference>
<keyword evidence="3" id="KW-1185">Reference proteome</keyword>